<keyword evidence="2" id="KW-1185">Reference proteome</keyword>
<organism evidence="1 2">
    <name type="scientific">Stylosanthes scabra</name>
    <dbReference type="NCBI Taxonomy" id="79078"/>
    <lineage>
        <taxon>Eukaryota</taxon>
        <taxon>Viridiplantae</taxon>
        <taxon>Streptophyta</taxon>
        <taxon>Embryophyta</taxon>
        <taxon>Tracheophyta</taxon>
        <taxon>Spermatophyta</taxon>
        <taxon>Magnoliopsida</taxon>
        <taxon>eudicotyledons</taxon>
        <taxon>Gunneridae</taxon>
        <taxon>Pentapetalae</taxon>
        <taxon>rosids</taxon>
        <taxon>fabids</taxon>
        <taxon>Fabales</taxon>
        <taxon>Fabaceae</taxon>
        <taxon>Papilionoideae</taxon>
        <taxon>50 kb inversion clade</taxon>
        <taxon>dalbergioids sensu lato</taxon>
        <taxon>Dalbergieae</taxon>
        <taxon>Pterocarpus clade</taxon>
        <taxon>Stylosanthes</taxon>
    </lineage>
</organism>
<gene>
    <name evidence="1" type="ORF">PIB30_056667</name>
</gene>
<dbReference type="Proteomes" id="UP001341840">
    <property type="component" value="Unassembled WGS sequence"/>
</dbReference>
<dbReference type="EMBL" id="JASCZI010181698">
    <property type="protein sequence ID" value="MED6185390.1"/>
    <property type="molecule type" value="Genomic_DNA"/>
</dbReference>
<evidence type="ECO:0000313" key="2">
    <source>
        <dbReference type="Proteomes" id="UP001341840"/>
    </source>
</evidence>
<proteinExistence type="predicted"/>
<name>A0ABU6WLE3_9FABA</name>
<evidence type="ECO:0000313" key="1">
    <source>
        <dbReference type="EMBL" id="MED6185390.1"/>
    </source>
</evidence>
<sequence length="135" mass="15347">MASGGEGEWKIQTSRKLRHCKRAVLCHRRNRIGKKWKESLIQFLSMGCRRILPSCPSTKYLAGLGLWSISMSPKKEMEQFDSRGRAERAVQKINGTFVGTSKMTVKFANFQRGVQEQEAIKKRRSAGRDGKETGQ</sequence>
<evidence type="ECO:0008006" key="3">
    <source>
        <dbReference type="Google" id="ProtNLM"/>
    </source>
</evidence>
<accession>A0ABU6WLE3</accession>
<protein>
    <recommendedName>
        <fullName evidence="3">RRM domain-containing protein</fullName>
    </recommendedName>
</protein>
<reference evidence="1 2" key="1">
    <citation type="journal article" date="2023" name="Plants (Basel)">
        <title>Bridging the Gap: Combining Genomics and Transcriptomics Approaches to Understand Stylosanthes scabra, an Orphan Legume from the Brazilian Caatinga.</title>
        <authorList>
            <person name="Ferreira-Neto J.R.C."/>
            <person name="da Silva M.D."/>
            <person name="Binneck E."/>
            <person name="de Melo N.F."/>
            <person name="da Silva R.H."/>
            <person name="de Melo A.L.T.M."/>
            <person name="Pandolfi V."/>
            <person name="Bustamante F.O."/>
            <person name="Brasileiro-Vidal A.C."/>
            <person name="Benko-Iseppon A.M."/>
        </authorList>
    </citation>
    <scope>NUCLEOTIDE SEQUENCE [LARGE SCALE GENOMIC DNA]</scope>
    <source>
        <tissue evidence="1">Leaves</tissue>
    </source>
</reference>
<comment type="caution">
    <text evidence="1">The sequence shown here is derived from an EMBL/GenBank/DDBJ whole genome shotgun (WGS) entry which is preliminary data.</text>
</comment>